<reference evidence="1 2" key="1">
    <citation type="submission" date="2023-07" db="EMBL/GenBank/DDBJ databases">
        <title>Genomic Encyclopedia of Type Strains, Phase IV (KMG-IV): sequencing the most valuable type-strain genomes for metagenomic binning, comparative biology and taxonomic classification.</title>
        <authorList>
            <person name="Goeker M."/>
        </authorList>
    </citation>
    <scope>NUCLEOTIDE SEQUENCE [LARGE SCALE GENOMIC DNA]</scope>
    <source>
        <strain evidence="1 2">DSM 45903</strain>
    </source>
</reference>
<accession>A0ABU1IKW4</accession>
<keyword evidence="2" id="KW-1185">Reference proteome</keyword>
<comment type="caution">
    <text evidence="1">The sequence shown here is derived from an EMBL/GenBank/DDBJ whole genome shotgun (WGS) entry which is preliminary data.</text>
</comment>
<evidence type="ECO:0000313" key="1">
    <source>
        <dbReference type="EMBL" id="MDR6225421.1"/>
    </source>
</evidence>
<evidence type="ECO:0000313" key="2">
    <source>
        <dbReference type="Proteomes" id="UP001185012"/>
    </source>
</evidence>
<dbReference type="EMBL" id="JAVDQG010000003">
    <property type="protein sequence ID" value="MDR6225421.1"/>
    <property type="molecule type" value="Genomic_DNA"/>
</dbReference>
<name>A0ABU1IKW4_9BACL</name>
<sequence>MDKLELSKRKLINTMKIGQDQSEINSLSDEFSSLVKESIFLSNQSSNRADIYFYYNHTVSDLYIDLDIEISKDLPIITLQLEGSDTIGDTEEWVRFFICLLEEYKQTPFKLICQAQDEELLSELNNKGVDFDIYHKYLGIPMASIQHSGPLSLEVAISSIHHSGTDHFPNLLALHTKDLLLVEESCKSNIYPTITYQSDFEHPVINFEDGGFEARLIGRSLTLSTIIEKISTINYSIGELGLYVKTENGTVGRSLSFAGS</sequence>
<dbReference type="Proteomes" id="UP001185012">
    <property type="component" value="Unassembled WGS sequence"/>
</dbReference>
<gene>
    <name evidence="1" type="ORF">JOE21_001419</name>
</gene>
<proteinExistence type="predicted"/>
<dbReference type="RefSeq" id="WP_309864106.1">
    <property type="nucleotide sequence ID" value="NZ_JAVDQG010000003.1"/>
</dbReference>
<organism evidence="1 2">
    <name type="scientific">Desmospora profundinema</name>
    <dbReference type="NCBI Taxonomy" id="1571184"/>
    <lineage>
        <taxon>Bacteria</taxon>
        <taxon>Bacillati</taxon>
        <taxon>Bacillota</taxon>
        <taxon>Bacilli</taxon>
        <taxon>Bacillales</taxon>
        <taxon>Thermoactinomycetaceae</taxon>
        <taxon>Desmospora</taxon>
    </lineage>
</organism>
<protein>
    <submittedName>
        <fullName evidence="1">Uncharacterized protein</fullName>
    </submittedName>
</protein>